<evidence type="ECO:0000313" key="6">
    <source>
        <dbReference type="Proteomes" id="UP000759131"/>
    </source>
</evidence>
<sequence length="1152" mass="125977">MTFQVDASQAGEGTLELVVTTRKSSVRAEVLMKSRGLYNVTFVPQEIVSHYINITFNEEDVPGSPYKIEVLDDTNDTMLSNTNNKPSEEKSDKRMSGGLVGVLNTLEFDGTNCDDKIEAIVTGPHQTVLEANAVKTSDNKIRLEYNPKEIGMHKIEIFNDSKPVLKKPFFIGVCDPNKVIINDLQDGVIGREHQFRIDTSRAGRGVLSVSILCDDKEVSVNIKELSSGVFLVSYVPRIDLSHKIDIKYNGFSVSGFPQIIAIRDPSQSIIVHGNGIKRSIAGESTTFIIETGGFASAKDFDIIVTDPNGSPLPVKCYQQKNGSLLVEWTPSQTGHHKVDVLHLDKPVFGSPFKCDSFDASKVKLEKIKLNNLIVNKKVVFSLMRQEAGYAELDVTVTSPLGRHLPIEVKSMPDGEGELIEFVPTVAGKYKIAITYGGIEVPNSPITFIAQEGLSPKVEGNGLQSESPFHPRIVNLQKVRVIGGWDNVLDKDNQISLCVGEEKRISFDISEGGPGKLSAKLKNSNSSFEELAVEQTAGHKFRICFRPKTEGYATGIYGVPEIRVDGPDSEAACNIEKEDELYHVTYVPLEIGVFDVRVLWNGRDIPESPFHPRIVNLQKVRVIGGWDNVLDKDNQISLCVGEEKRISFDISEGGPGKLSAKLKNSNSSFEELAVEQTAGHKFRICFRPKTEAVEQTAGHKFRICFRPKTEGEYQIFIYFSDLLLPQTPIQAIVSEGSQTSECATVVLRGHGLAGARVGEESEFTIDGTDAGNGQPEVTLTGVKADIPVKVTQISAKVFKAVYMPSIQGTYLLNVIWGQKQVKGCPLKVSILPSCDAKRVICSGDGLKNGSIGKEIKAFIDTRRAGPGELTAHCVGAHKIAYCELYDQMDGTFTLFIKPQEGGKHVLTIKYGGEHVSGSPFTLRIAGAPDASKVRVIGPGIEHGVLPLYQSRFICDTRGAGAGQLTVCDAKRVICSGDGLKNGSIGKEIKAFIDTRRAGPGELTAHCVGAHKIAYCELYDQMDGTFTLFIKPQEGGKHVLTIKYGGEHVSGAFRVEMQRESQKDRTILCKYDPTEPGDYRIEVKWSGEHVPGSPFVVMIFDTQEELSRYLVGHYGTSSGASALPPLNAIECLNNGISYGTSFGRMSWRGSTAEL</sequence>
<dbReference type="InterPro" id="IPR014756">
    <property type="entry name" value="Ig_E-set"/>
</dbReference>
<feature type="region of interest" description="Disordered" evidence="4">
    <location>
        <begin position="74"/>
        <end position="95"/>
    </location>
</feature>
<feature type="repeat" description="Filamin" evidence="3">
    <location>
        <begin position="830"/>
        <end position="923"/>
    </location>
</feature>
<feature type="repeat" description="Filamin" evidence="3">
    <location>
        <begin position="115"/>
        <end position="173"/>
    </location>
</feature>
<accession>A0A7R9KLQ4</accession>
<dbReference type="GO" id="GO:0051015">
    <property type="term" value="F:actin filament binding"/>
    <property type="evidence" value="ECO:0007669"/>
    <property type="project" value="InterPro"/>
</dbReference>
<feature type="repeat" description="Filamin" evidence="3">
    <location>
        <begin position="261"/>
        <end position="356"/>
    </location>
</feature>
<dbReference type="Gene3D" id="2.60.40.10">
    <property type="entry name" value="Immunoglobulins"/>
    <property type="match status" value="11"/>
</dbReference>
<dbReference type="Proteomes" id="UP000759131">
    <property type="component" value="Unassembled WGS sequence"/>
</dbReference>
<dbReference type="PROSITE" id="PS50194">
    <property type="entry name" value="FILAMIN_REPEAT"/>
    <property type="match status" value="12"/>
</dbReference>
<dbReference type="OrthoDB" id="18740at2759"/>
<dbReference type="InterPro" id="IPR001298">
    <property type="entry name" value="Filamin/ABP280_rpt"/>
</dbReference>
<dbReference type="Pfam" id="PF00630">
    <property type="entry name" value="Filamin"/>
    <property type="match status" value="9"/>
</dbReference>
<feature type="repeat" description="Filamin" evidence="3">
    <location>
        <begin position="736"/>
        <end position="829"/>
    </location>
</feature>
<gene>
    <name evidence="5" type="ORF">OSB1V03_LOCUS5933</name>
</gene>
<dbReference type="EMBL" id="OC857687">
    <property type="protein sequence ID" value="CAD7625499.1"/>
    <property type="molecule type" value="Genomic_DNA"/>
</dbReference>
<feature type="compositionally biased region" description="Polar residues" evidence="4">
    <location>
        <begin position="76"/>
        <end position="85"/>
    </location>
</feature>
<evidence type="ECO:0000313" key="5">
    <source>
        <dbReference type="EMBL" id="CAD7625499.1"/>
    </source>
</evidence>
<evidence type="ECO:0000256" key="3">
    <source>
        <dbReference type="PROSITE-ProRule" id="PRU00087"/>
    </source>
</evidence>
<dbReference type="GO" id="GO:0030036">
    <property type="term" value="P:actin cytoskeleton organization"/>
    <property type="evidence" value="ECO:0007669"/>
    <property type="project" value="InterPro"/>
</dbReference>
<keyword evidence="6" id="KW-1185">Reference proteome</keyword>
<dbReference type="AlphaFoldDB" id="A0A7R9KLQ4"/>
<feature type="repeat" description="Filamin" evidence="3">
    <location>
        <begin position="470"/>
        <end position="550"/>
    </location>
</feature>
<evidence type="ECO:0000256" key="2">
    <source>
        <dbReference type="ARBA" id="ARBA00022737"/>
    </source>
</evidence>
<evidence type="ECO:0008006" key="7">
    <source>
        <dbReference type="Google" id="ProtNLM"/>
    </source>
</evidence>
<evidence type="ECO:0000256" key="4">
    <source>
        <dbReference type="SAM" id="MobiDB-lite"/>
    </source>
</evidence>
<dbReference type="InterPro" id="IPR017868">
    <property type="entry name" value="Filamin/ABP280_repeat-like"/>
</dbReference>
<reference evidence="5" key="1">
    <citation type="submission" date="2020-11" db="EMBL/GenBank/DDBJ databases">
        <authorList>
            <person name="Tran Van P."/>
        </authorList>
    </citation>
    <scope>NUCLEOTIDE SEQUENCE</scope>
</reference>
<dbReference type="SMART" id="SM00557">
    <property type="entry name" value="IG_FLMN"/>
    <property type="match status" value="9"/>
</dbReference>
<feature type="compositionally biased region" description="Basic and acidic residues" evidence="4">
    <location>
        <begin position="86"/>
        <end position="95"/>
    </location>
</feature>
<feature type="repeat" description="Filamin" evidence="3">
    <location>
        <begin position="354"/>
        <end position="449"/>
    </location>
</feature>
<dbReference type="EMBL" id="CAJPIZ010003112">
    <property type="protein sequence ID" value="CAG2105929.1"/>
    <property type="molecule type" value="Genomic_DNA"/>
</dbReference>
<dbReference type="InterPro" id="IPR044801">
    <property type="entry name" value="Filamin"/>
</dbReference>
<dbReference type="PANTHER" id="PTHR38537">
    <property type="entry name" value="JITTERBUG, ISOFORM N"/>
    <property type="match status" value="1"/>
</dbReference>
<feature type="repeat" description="Filamin" evidence="3">
    <location>
        <begin position="184"/>
        <end position="262"/>
    </location>
</feature>
<proteinExistence type="inferred from homology"/>
<dbReference type="PANTHER" id="PTHR38537:SF13">
    <property type="entry name" value="JITTERBUG, ISOFORM N"/>
    <property type="match status" value="1"/>
</dbReference>
<feature type="repeat" description="Filamin" evidence="3">
    <location>
        <begin position="560"/>
        <end position="613"/>
    </location>
</feature>
<keyword evidence="2" id="KW-0677">Repeat</keyword>
<evidence type="ECO:0000256" key="1">
    <source>
        <dbReference type="ARBA" id="ARBA00009238"/>
    </source>
</evidence>
<dbReference type="SUPFAM" id="SSF81296">
    <property type="entry name" value="E set domains"/>
    <property type="match status" value="12"/>
</dbReference>
<feature type="repeat" description="Filamin" evidence="3">
    <location>
        <begin position="1"/>
        <end position="70"/>
    </location>
</feature>
<organism evidence="5">
    <name type="scientific">Medioppia subpectinata</name>
    <dbReference type="NCBI Taxonomy" id="1979941"/>
    <lineage>
        <taxon>Eukaryota</taxon>
        <taxon>Metazoa</taxon>
        <taxon>Ecdysozoa</taxon>
        <taxon>Arthropoda</taxon>
        <taxon>Chelicerata</taxon>
        <taxon>Arachnida</taxon>
        <taxon>Acari</taxon>
        <taxon>Acariformes</taxon>
        <taxon>Sarcoptiformes</taxon>
        <taxon>Oribatida</taxon>
        <taxon>Brachypylina</taxon>
        <taxon>Oppioidea</taxon>
        <taxon>Oppiidae</taxon>
        <taxon>Medioppia</taxon>
    </lineage>
</organism>
<name>A0A7R9KLQ4_9ACAR</name>
<feature type="repeat" description="Filamin" evidence="3">
    <location>
        <begin position="611"/>
        <end position="732"/>
    </location>
</feature>
<feature type="repeat" description="Filamin" evidence="3">
    <location>
        <begin position="924"/>
        <end position="965"/>
    </location>
</feature>
<comment type="similarity">
    <text evidence="1">Belongs to the filamin family.</text>
</comment>
<dbReference type="InterPro" id="IPR013783">
    <property type="entry name" value="Ig-like_fold"/>
</dbReference>
<feature type="repeat" description="Filamin" evidence="3">
    <location>
        <begin position="963"/>
        <end position="1097"/>
    </location>
</feature>
<protein>
    <recommendedName>
        <fullName evidence="7">Filamin</fullName>
    </recommendedName>
</protein>